<dbReference type="GO" id="GO:0005524">
    <property type="term" value="F:ATP binding"/>
    <property type="evidence" value="ECO:0007669"/>
    <property type="project" value="UniProtKB-KW"/>
</dbReference>
<dbReference type="Pfam" id="PF13304">
    <property type="entry name" value="AAA_21"/>
    <property type="match status" value="1"/>
</dbReference>
<name>A0A379MQS4_9BACT</name>
<keyword evidence="3" id="KW-1185">Reference proteome</keyword>
<protein>
    <submittedName>
        <fullName evidence="2">Hemin importer ATP-binding subunit</fullName>
    </submittedName>
</protein>
<dbReference type="RefSeq" id="WP_037291568.1">
    <property type="nucleotide sequence ID" value="NZ_CALVFX010000003.1"/>
</dbReference>
<proteinExistence type="predicted"/>
<dbReference type="InterPro" id="IPR051396">
    <property type="entry name" value="Bact_Antivir_Def_Nuclease"/>
</dbReference>
<dbReference type="SUPFAM" id="SSF52540">
    <property type="entry name" value="P-loop containing nucleoside triphosphate hydrolases"/>
    <property type="match status" value="1"/>
</dbReference>
<dbReference type="AlphaFoldDB" id="A0A379MQS4"/>
<dbReference type="PANTHER" id="PTHR43581:SF2">
    <property type="entry name" value="EXCINUCLEASE ATPASE SUBUNIT"/>
    <property type="match status" value="1"/>
</dbReference>
<dbReference type="GO" id="GO:0016887">
    <property type="term" value="F:ATP hydrolysis activity"/>
    <property type="evidence" value="ECO:0007669"/>
    <property type="project" value="InterPro"/>
</dbReference>
<dbReference type="SMART" id="SM00382">
    <property type="entry name" value="AAA"/>
    <property type="match status" value="1"/>
</dbReference>
<gene>
    <name evidence="2" type="ORF">NCTC11190_00396</name>
</gene>
<accession>A0A379MQS4</accession>
<dbReference type="Proteomes" id="UP000255233">
    <property type="component" value="Unassembled WGS sequence"/>
</dbReference>
<organism evidence="2 3">
    <name type="scientific">Rikenella microfusus</name>
    <dbReference type="NCBI Taxonomy" id="28139"/>
    <lineage>
        <taxon>Bacteria</taxon>
        <taxon>Pseudomonadati</taxon>
        <taxon>Bacteroidota</taxon>
        <taxon>Bacteroidia</taxon>
        <taxon>Bacteroidales</taxon>
        <taxon>Rikenellaceae</taxon>
        <taxon>Rikenella</taxon>
    </lineage>
</organism>
<dbReference type="Gene3D" id="3.40.50.300">
    <property type="entry name" value="P-loop containing nucleotide triphosphate hydrolases"/>
    <property type="match status" value="1"/>
</dbReference>
<dbReference type="OrthoDB" id="9805802at2"/>
<dbReference type="InterPro" id="IPR003593">
    <property type="entry name" value="AAA+_ATPase"/>
</dbReference>
<dbReference type="InterPro" id="IPR003959">
    <property type="entry name" value="ATPase_AAA_core"/>
</dbReference>
<evidence type="ECO:0000313" key="3">
    <source>
        <dbReference type="Proteomes" id="UP000255233"/>
    </source>
</evidence>
<evidence type="ECO:0000259" key="1">
    <source>
        <dbReference type="SMART" id="SM00382"/>
    </source>
</evidence>
<dbReference type="EMBL" id="UGVL01000001">
    <property type="protein sequence ID" value="SUE33197.1"/>
    <property type="molecule type" value="Genomic_DNA"/>
</dbReference>
<evidence type="ECO:0000313" key="2">
    <source>
        <dbReference type="EMBL" id="SUE33197.1"/>
    </source>
</evidence>
<dbReference type="PANTHER" id="PTHR43581">
    <property type="entry name" value="ATP/GTP PHOSPHATASE"/>
    <property type="match status" value="1"/>
</dbReference>
<keyword evidence="2" id="KW-0547">Nucleotide-binding</keyword>
<dbReference type="InterPro" id="IPR027417">
    <property type="entry name" value="P-loop_NTPase"/>
</dbReference>
<sequence>MTGVYIRKIEVKGLWNVCDLSWELSPEVNVLAGSNGSGKSTVLRCLSDMFTLGTISAGHRCRMQSIEVEFTDGTAVSSERPFDPSVYNVSVISTFDTTLQESEAIYKLSDGTVATYLDWELYKLQNRYLSYQLEMGKRVIAALQAGRSAGEIQALTERKTQYFDIIDALLESTGKQVNRENDTLQFKTRYGTTIQPYQLSSGEKQILIILTNVLVQGGRDFIMIMDEPEISLHFDWQRRLIEDVRSLNPNLQLILATHSPAVVMNGWTDRVAEISELVRPIDRNKG</sequence>
<reference evidence="2 3" key="1">
    <citation type="submission" date="2018-06" db="EMBL/GenBank/DDBJ databases">
        <authorList>
            <consortium name="Pathogen Informatics"/>
            <person name="Doyle S."/>
        </authorList>
    </citation>
    <scope>NUCLEOTIDE SEQUENCE [LARGE SCALE GENOMIC DNA]</scope>
    <source>
        <strain evidence="2 3">NCTC11190</strain>
    </source>
</reference>
<feature type="domain" description="AAA+ ATPase" evidence="1">
    <location>
        <begin position="25"/>
        <end position="279"/>
    </location>
</feature>
<keyword evidence="2" id="KW-0067">ATP-binding</keyword>
<dbReference type="STRING" id="880526.GCA_000427365_01047"/>